<comment type="caution">
    <text evidence="1">The sequence shown here is derived from an EMBL/GenBank/DDBJ whole genome shotgun (WGS) entry which is preliminary data.</text>
</comment>
<organism evidence="1 2">
    <name type="scientific">Natronococcus jeotgali DSM 18795</name>
    <dbReference type="NCBI Taxonomy" id="1227498"/>
    <lineage>
        <taxon>Archaea</taxon>
        <taxon>Methanobacteriati</taxon>
        <taxon>Methanobacteriota</taxon>
        <taxon>Stenosarchaea group</taxon>
        <taxon>Halobacteria</taxon>
        <taxon>Halobacteriales</taxon>
        <taxon>Natrialbaceae</taxon>
        <taxon>Natronococcus</taxon>
    </lineage>
</organism>
<protein>
    <submittedName>
        <fullName evidence="1">Uncharacterized protein</fullName>
    </submittedName>
</protein>
<proteinExistence type="predicted"/>
<accession>L9XAE9</accession>
<sequence length="277" mass="30853">MEVPARYAREITARERLLEQCPIDVYVAGVCDRYSWPWRLVAANEADRPGLRESCETLIVDSVYSDPYYPVGDVLEAAHAVDADYVVSKDYPDEPRTALDAHGRFLSLWRRHKCDAEPIPVLSTHDLSSFRGQCRHYARREDDVGTVAVGGLRDARGAVQVRYFREARKVLGYDVDLHGLGVGTSTELIGALQESIADDSDRPLIDSFDISTPENAVRNNKLADKRWSQHRCPLPEGTDSTTVRAGFAEATARMLAYELTTGCDESFSQDGTLTPDV</sequence>
<dbReference type="PATRIC" id="fig|1227498.3.peg.2242"/>
<dbReference type="AlphaFoldDB" id="L9XAE9"/>
<dbReference type="EMBL" id="AOIA01000112">
    <property type="protein sequence ID" value="ELY58729.1"/>
    <property type="molecule type" value="Genomic_DNA"/>
</dbReference>
<name>L9XAE9_9EURY</name>
<dbReference type="STRING" id="1227498.C492_11590"/>
<dbReference type="RefSeq" id="WP_008423544.1">
    <property type="nucleotide sequence ID" value="NZ_AOIA01000112.1"/>
</dbReference>
<reference evidence="1 2" key="1">
    <citation type="journal article" date="2014" name="PLoS Genet.">
        <title>Phylogenetically driven sequencing of extremely halophilic archaea reveals strategies for static and dynamic osmo-response.</title>
        <authorList>
            <person name="Becker E.A."/>
            <person name="Seitzer P.M."/>
            <person name="Tritt A."/>
            <person name="Larsen D."/>
            <person name="Krusor M."/>
            <person name="Yao A.I."/>
            <person name="Wu D."/>
            <person name="Madern D."/>
            <person name="Eisen J.A."/>
            <person name="Darling A.E."/>
            <person name="Facciotti M.T."/>
        </authorList>
    </citation>
    <scope>NUCLEOTIDE SEQUENCE [LARGE SCALE GENOMIC DNA]</scope>
    <source>
        <strain evidence="1 2">DSM 18795</strain>
    </source>
</reference>
<gene>
    <name evidence="1" type="ORF">C492_11590</name>
</gene>
<dbReference type="Proteomes" id="UP000011531">
    <property type="component" value="Unassembled WGS sequence"/>
</dbReference>
<evidence type="ECO:0000313" key="2">
    <source>
        <dbReference type="Proteomes" id="UP000011531"/>
    </source>
</evidence>
<evidence type="ECO:0000313" key="1">
    <source>
        <dbReference type="EMBL" id="ELY58729.1"/>
    </source>
</evidence>
<keyword evidence="2" id="KW-1185">Reference proteome</keyword>
<dbReference type="OrthoDB" id="275404at2157"/>